<evidence type="ECO:0000256" key="1">
    <source>
        <dbReference type="ARBA" id="ARBA00001946"/>
    </source>
</evidence>
<dbReference type="Gene3D" id="3.30.460.10">
    <property type="entry name" value="Beta Polymerase, domain 2"/>
    <property type="match status" value="1"/>
</dbReference>
<dbReference type="InterPro" id="IPR006674">
    <property type="entry name" value="HD_domain"/>
</dbReference>
<dbReference type="InterPro" id="IPR043519">
    <property type="entry name" value="NT_sf"/>
</dbReference>
<reference evidence="10 11" key="1">
    <citation type="journal article" date="2016" name="Nat. Commun.">
        <title>Thousands of microbial genomes shed light on interconnected biogeochemical processes in an aquifer system.</title>
        <authorList>
            <person name="Anantharaman K."/>
            <person name="Brown C.T."/>
            <person name="Hug L.A."/>
            <person name="Sharon I."/>
            <person name="Castelle C.J."/>
            <person name="Probst A.J."/>
            <person name="Thomas B.C."/>
            <person name="Singh A."/>
            <person name="Wilkins M.J."/>
            <person name="Karaoz U."/>
            <person name="Brodie E.L."/>
            <person name="Williams K.H."/>
            <person name="Hubbard S.S."/>
            <person name="Banfield J.F."/>
        </authorList>
    </citation>
    <scope>NUCLEOTIDE SEQUENCE [LARGE SCALE GENOMIC DNA]</scope>
</reference>
<dbReference type="InterPro" id="IPR032828">
    <property type="entry name" value="PolyA_RNA-bd"/>
</dbReference>
<dbReference type="GO" id="GO:0008033">
    <property type="term" value="P:tRNA processing"/>
    <property type="evidence" value="ECO:0007669"/>
    <property type="project" value="UniProtKB-KW"/>
</dbReference>
<sequence length="491" mass="55992">MQLRPSQIPREVVKVTDSLEKSGFEAWIVGGCVRDLLIGRKPNDWDIATNATPERIQELFENTFYTNEFGTVGVVNDDAKDETVKVVEVTPYRLEGKYSDARRPDSVVFSQKLEDDLKRRDFTINALAYSPSQGQLIDLYQGIKDIEDKIVRAVGEPSARFEEDALRIMRAVRISAELDFSIEQTTERAMGERVSQLEKISKERIRDEFVRILNSGEPRKTLLLSHKLGILSFVAPELLLGVGVEQNQAHSYDVFEHSLRALQHAADKGWSLDIRLAALLHDIGKPKSRRWSDEKKDWTFHGHEVIGAKIARKTLENLRFSRETIEKVVGLVRWHMFFSDPDKVTLSAVRRIITNVGRENIWDLINLRICDRIGTGRPKEQPFRLRKYQSMIEQALRDPISVSMLAIDGAEVMKTTGEKAGPRIGWILHTLLEEVLDDPGKNTPDYLQKKVTDLAALSDGELRKMGEGGKEKKEEVEGEALKDIRKKYFVE</sequence>
<dbReference type="GO" id="GO:0000166">
    <property type="term" value="F:nucleotide binding"/>
    <property type="evidence" value="ECO:0007669"/>
    <property type="project" value="UniProtKB-KW"/>
</dbReference>
<keyword evidence="5" id="KW-0479">Metal-binding</keyword>
<dbReference type="InterPro" id="IPR002646">
    <property type="entry name" value="PolA_pol_head_dom"/>
</dbReference>
<evidence type="ECO:0000313" key="10">
    <source>
        <dbReference type="EMBL" id="OGC80349.1"/>
    </source>
</evidence>
<evidence type="ECO:0000256" key="5">
    <source>
        <dbReference type="ARBA" id="ARBA00022723"/>
    </source>
</evidence>
<dbReference type="Pfam" id="PF12627">
    <property type="entry name" value="PolyA_pol_RNAbd"/>
    <property type="match status" value="1"/>
</dbReference>
<dbReference type="GO" id="GO:0000049">
    <property type="term" value="F:tRNA binding"/>
    <property type="evidence" value="ECO:0007669"/>
    <property type="project" value="TreeGrafter"/>
</dbReference>
<dbReference type="STRING" id="1797243.A2943_01145"/>
<organism evidence="10 11">
    <name type="scientific">Candidatus Adlerbacteria bacterium RIFCSPLOWO2_01_FULL_51_16</name>
    <dbReference type="NCBI Taxonomy" id="1797243"/>
    <lineage>
        <taxon>Bacteria</taxon>
        <taxon>Candidatus Adleribacteriota</taxon>
    </lineage>
</organism>
<comment type="cofactor">
    <cofactor evidence="1">
        <name>Mg(2+)</name>
        <dbReference type="ChEBI" id="CHEBI:18420"/>
    </cofactor>
</comment>
<dbReference type="InterPro" id="IPR050264">
    <property type="entry name" value="Bact_CCA-adding_enz_type3_sf"/>
</dbReference>
<comment type="caution">
    <text evidence="10">The sequence shown here is derived from an EMBL/GenBank/DDBJ whole genome shotgun (WGS) entry which is preliminary data.</text>
</comment>
<dbReference type="GO" id="GO:0016779">
    <property type="term" value="F:nucleotidyltransferase activity"/>
    <property type="evidence" value="ECO:0007669"/>
    <property type="project" value="UniProtKB-KW"/>
</dbReference>
<keyword evidence="7" id="KW-0460">Magnesium</keyword>
<evidence type="ECO:0000256" key="2">
    <source>
        <dbReference type="ARBA" id="ARBA00022679"/>
    </source>
</evidence>
<dbReference type="Proteomes" id="UP000176185">
    <property type="component" value="Unassembled WGS sequence"/>
</dbReference>
<dbReference type="Gene3D" id="1.10.3090.10">
    <property type="entry name" value="cca-adding enzyme, domain 2"/>
    <property type="match status" value="1"/>
</dbReference>
<evidence type="ECO:0000256" key="8">
    <source>
        <dbReference type="RuleBase" id="RU003953"/>
    </source>
</evidence>
<dbReference type="NCBIfam" id="TIGR00277">
    <property type="entry name" value="HDIG"/>
    <property type="match status" value="1"/>
</dbReference>
<dbReference type="EMBL" id="MEWX01000025">
    <property type="protein sequence ID" value="OGC80349.1"/>
    <property type="molecule type" value="Genomic_DNA"/>
</dbReference>
<feature type="domain" description="HD" evidence="9">
    <location>
        <begin position="254"/>
        <end position="355"/>
    </location>
</feature>
<keyword evidence="2 8" id="KW-0808">Transferase</keyword>
<dbReference type="Gene3D" id="1.10.246.80">
    <property type="match status" value="1"/>
</dbReference>
<dbReference type="SUPFAM" id="SSF81891">
    <property type="entry name" value="Poly A polymerase C-terminal region-like"/>
    <property type="match status" value="1"/>
</dbReference>
<evidence type="ECO:0000256" key="4">
    <source>
        <dbReference type="ARBA" id="ARBA00022695"/>
    </source>
</evidence>
<evidence type="ECO:0000259" key="9">
    <source>
        <dbReference type="PROSITE" id="PS51831"/>
    </source>
</evidence>
<dbReference type="AlphaFoldDB" id="A0A1F4XF88"/>
<dbReference type="CDD" id="cd00077">
    <property type="entry name" value="HDc"/>
    <property type="match status" value="1"/>
</dbReference>
<dbReference type="CDD" id="cd05398">
    <property type="entry name" value="NT_ClassII-CCAase"/>
    <property type="match status" value="1"/>
</dbReference>
<evidence type="ECO:0000256" key="3">
    <source>
        <dbReference type="ARBA" id="ARBA00022694"/>
    </source>
</evidence>
<evidence type="ECO:0000313" key="11">
    <source>
        <dbReference type="Proteomes" id="UP000176185"/>
    </source>
</evidence>
<evidence type="ECO:0000256" key="6">
    <source>
        <dbReference type="ARBA" id="ARBA00022741"/>
    </source>
</evidence>
<dbReference type="PANTHER" id="PTHR46173:SF1">
    <property type="entry name" value="CCA TRNA NUCLEOTIDYLTRANSFERASE 1, MITOCHONDRIAL"/>
    <property type="match status" value="1"/>
</dbReference>
<dbReference type="PANTHER" id="PTHR46173">
    <property type="entry name" value="CCA TRNA NUCLEOTIDYLTRANSFERASE 1, MITOCHONDRIAL"/>
    <property type="match status" value="1"/>
</dbReference>
<dbReference type="GO" id="GO:0046872">
    <property type="term" value="F:metal ion binding"/>
    <property type="evidence" value="ECO:0007669"/>
    <property type="project" value="UniProtKB-KW"/>
</dbReference>
<dbReference type="InterPro" id="IPR003607">
    <property type="entry name" value="HD/PDEase_dom"/>
</dbReference>
<dbReference type="SMART" id="SM00471">
    <property type="entry name" value="HDc"/>
    <property type="match status" value="1"/>
</dbReference>
<comment type="similarity">
    <text evidence="8">Belongs to the tRNA nucleotidyltransferase/poly(A) polymerase family.</text>
</comment>
<accession>A0A1F4XF88</accession>
<name>A0A1F4XF88_9BACT</name>
<dbReference type="SUPFAM" id="SSF81301">
    <property type="entry name" value="Nucleotidyltransferase"/>
    <property type="match status" value="1"/>
</dbReference>
<keyword evidence="8" id="KW-0694">RNA-binding</keyword>
<dbReference type="PROSITE" id="PS51831">
    <property type="entry name" value="HD"/>
    <property type="match status" value="1"/>
</dbReference>
<dbReference type="InterPro" id="IPR006675">
    <property type="entry name" value="HDIG_dom"/>
</dbReference>
<gene>
    <name evidence="10" type="ORF">A2943_01145</name>
</gene>
<keyword evidence="3" id="KW-0819">tRNA processing</keyword>
<proteinExistence type="inferred from homology"/>
<keyword evidence="4" id="KW-0548">Nucleotidyltransferase</keyword>
<keyword evidence="6" id="KW-0547">Nucleotide-binding</keyword>
<protein>
    <recommendedName>
        <fullName evidence="9">HD domain-containing protein</fullName>
    </recommendedName>
</protein>
<dbReference type="Pfam" id="PF01743">
    <property type="entry name" value="PolyA_pol"/>
    <property type="match status" value="1"/>
</dbReference>
<dbReference type="Pfam" id="PF01966">
    <property type="entry name" value="HD"/>
    <property type="match status" value="1"/>
</dbReference>
<evidence type="ECO:0000256" key="7">
    <source>
        <dbReference type="ARBA" id="ARBA00022842"/>
    </source>
</evidence>